<dbReference type="GO" id="GO:0033013">
    <property type="term" value="P:tetrapyrrole metabolic process"/>
    <property type="evidence" value="ECO:0007669"/>
    <property type="project" value="UniProtKB-ARBA"/>
</dbReference>
<organism evidence="7 8">
    <name type="scientific">Planktomarina temperata RCA23</name>
    <dbReference type="NCBI Taxonomy" id="666509"/>
    <lineage>
        <taxon>Bacteria</taxon>
        <taxon>Pseudomonadati</taxon>
        <taxon>Pseudomonadota</taxon>
        <taxon>Alphaproteobacteria</taxon>
        <taxon>Rhodobacterales</taxon>
        <taxon>Paracoccaceae</taxon>
        <taxon>Planktomarina</taxon>
    </lineage>
</organism>
<keyword evidence="5 6" id="KW-0472">Membrane</keyword>
<dbReference type="Pfam" id="PF03073">
    <property type="entry name" value="TspO_MBR"/>
    <property type="match status" value="1"/>
</dbReference>
<evidence type="ECO:0000256" key="3">
    <source>
        <dbReference type="ARBA" id="ARBA00022692"/>
    </source>
</evidence>
<accession>A0AAN0RIX8</accession>
<dbReference type="Gene3D" id="1.20.1260.100">
    <property type="entry name" value="TspO/MBR protein"/>
    <property type="match status" value="1"/>
</dbReference>
<evidence type="ECO:0000313" key="8">
    <source>
        <dbReference type="Proteomes" id="UP000028680"/>
    </source>
</evidence>
<evidence type="ECO:0000256" key="1">
    <source>
        <dbReference type="ARBA" id="ARBA00004141"/>
    </source>
</evidence>
<protein>
    <submittedName>
        <fullName evidence="7">Peripheral-type benzodiazepine receptor/signal transduction protein TspO</fullName>
    </submittedName>
</protein>
<dbReference type="PANTHER" id="PTHR10057">
    <property type="entry name" value="PERIPHERAL-TYPE BENZODIAZEPINE RECEPTOR"/>
    <property type="match status" value="1"/>
</dbReference>
<evidence type="ECO:0000256" key="2">
    <source>
        <dbReference type="ARBA" id="ARBA00007524"/>
    </source>
</evidence>
<proteinExistence type="inferred from homology"/>
<evidence type="ECO:0000256" key="5">
    <source>
        <dbReference type="ARBA" id="ARBA00023136"/>
    </source>
</evidence>
<comment type="similarity">
    <text evidence="2">Belongs to the TspO/BZRP family.</text>
</comment>
<dbReference type="PIRSF" id="PIRSF005859">
    <property type="entry name" value="PBR"/>
    <property type="match status" value="1"/>
</dbReference>
<evidence type="ECO:0000256" key="4">
    <source>
        <dbReference type="ARBA" id="ARBA00022989"/>
    </source>
</evidence>
<feature type="transmembrane region" description="Helical" evidence="6">
    <location>
        <begin position="94"/>
        <end position="115"/>
    </location>
</feature>
<keyword evidence="3 6" id="KW-0812">Transmembrane</keyword>
<dbReference type="InterPro" id="IPR004307">
    <property type="entry name" value="TspO_MBR"/>
</dbReference>
<sequence length="171" mass="19575">MAITLRGSMPRDHREEFSMRSRVIIWVMFYACTLVAAGGAIWFVRDLNANKWIAPSFAPPAWLFGPVWTTLYLLIASSAYRLSYRKNCDSKSIALGLWALQMCLNTLWTPVFFGAFDLKGAFAIIVLLWLTITAYIVISFRIDRVSSYLFLPYWAWVSFATALNYAYILAN</sequence>
<dbReference type="AlphaFoldDB" id="A0AAN0RIX8"/>
<reference evidence="7 8" key="1">
    <citation type="journal article" date="2014" name="ISME J.">
        <title>Adaptation of an abundant Roseobacter RCA organism to pelagic systems revealed by genomic and transcriptomic analyses.</title>
        <authorList>
            <person name="Voget S."/>
            <person name="Wemheuer B."/>
            <person name="Brinkhoff T."/>
            <person name="Vollmers J."/>
            <person name="Dietrich S."/>
            <person name="Giebel H.A."/>
            <person name="Beardsley C."/>
            <person name="Sardemann C."/>
            <person name="Bakenhus I."/>
            <person name="Billerbeck S."/>
            <person name="Daniel R."/>
            <person name="Simon M."/>
        </authorList>
    </citation>
    <scope>NUCLEOTIDE SEQUENCE [LARGE SCALE GENOMIC DNA]</scope>
    <source>
        <strain evidence="7 8">RCA23</strain>
    </source>
</reference>
<dbReference type="KEGG" id="ptp:RCA23_c14180"/>
<keyword evidence="4 6" id="KW-1133">Transmembrane helix</keyword>
<evidence type="ECO:0000256" key="6">
    <source>
        <dbReference type="SAM" id="Phobius"/>
    </source>
</evidence>
<dbReference type="InterPro" id="IPR038330">
    <property type="entry name" value="TspO/MBR-related_sf"/>
</dbReference>
<keyword evidence="7" id="KW-0675">Receptor</keyword>
<feature type="transmembrane region" description="Helical" evidence="6">
    <location>
        <begin position="121"/>
        <end position="138"/>
    </location>
</feature>
<dbReference type="CDD" id="cd15904">
    <property type="entry name" value="TSPO_MBR"/>
    <property type="match status" value="1"/>
</dbReference>
<feature type="transmembrane region" description="Helical" evidence="6">
    <location>
        <begin position="63"/>
        <end position="82"/>
    </location>
</feature>
<dbReference type="FunFam" id="1.20.1260.100:FF:000001">
    <property type="entry name" value="translocator protein 2"/>
    <property type="match status" value="1"/>
</dbReference>
<dbReference type="GO" id="GO:0016020">
    <property type="term" value="C:membrane"/>
    <property type="evidence" value="ECO:0007669"/>
    <property type="project" value="UniProtKB-SubCell"/>
</dbReference>
<gene>
    <name evidence="7" type="primary">tspO1</name>
    <name evidence="7" type="ORF">RCA23_c14180</name>
</gene>
<dbReference type="EMBL" id="CP003984">
    <property type="protein sequence ID" value="AII86960.1"/>
    <property type="molecule type" value="Genomic_DNA"/>
</dbReference>
<keyword evidence="8" id="KW-1185">Reference proteome</keyword>
<dbReference type="PANTHER" id="PTHR10057:SF0">
    <property type="entry name" value="TRANSLOCATOR PROTEIN"/>
    <property type="match status" value="1"/>
</dbReference>
<feature type="transmembrane region" description="Helical" evidence="6">
    <location>
        <begin position="21"/>
        <end position="43"/>
    </location>
</feature>
<dbReference type="Proteomes" id="UP000028680">
    <property type="component" value="Chromosome"/>
</dbReference>
<feature type="transmembrane region" description="Helical" evidence="6">
    <location>
        <begin position="150"/>
        <end position="170"/>
    </location>
</feature>
<comment type="subcellular location">
    <subcellularLocation>
        <location evidence="1">Membrane</location>
        <topology evidence="1">Multi-pass membrane protein</topology>
    </subcellularLocation>
</comment>
<evidence type="ECO:0000313" key="7">
    <source>
        <dbReference type="EMBL" id="AII86960.1"/>
    </source>
</evidence>
<name>A0AAN0RIX8_9RHOB</name>